<evidence type="ECO:0000256" key="4">
    <source>
        <dbReference type="ARBA" id="ARBA00047960"/>
    </source>
</evidence>
<evidence type="ECO:0000313" key="7">
    <source>
        <dbReference type="EMBL" id="GLB40778.1"/>
    </source>
</evidence>
<dbReference type="InterPro" id="IPR010987">
    <property type="entry name" value="Glutathione-S-Trfase_C-like"/>
</dbReference>
<dbReference type="InterPro" id="IPR034347">
    <property type="entry name" value="GST_Phi_C"/>
</dbReference>
<dbReference type="InterPro" id="IPR004046">
    <property type="entry name" value="GST_C"/>
</dbReference>
<dbReference type="Pfam" id="PF00043">
    <property type="entry name" value="GST_C"/>
    <property type="match status" value="1"/>
</dbReference>
<proteinExistence type="inferred from homology"/>
<dbReference type="PANTHER" id="PTHR43900:SF3">
    <property type="entry name" value="GLUTATHIONE S-TRANSFERASE RHO"/>
    <property type="match status" value="1"/>
</dbReference>
<dbReference type="FunFam" id="3.40.30.10:FF:000016">
    <property type="entry name" value="Glutathione S-transferase F2"/>
    <property type="match status" value="1"/>
</dbReference>
<dbReference type="OrthoDB" id="249703at2759"/>
<dbReference type="SFLD" id="SFLDG00358">
    <property type="entry name" value="Main_(cytGST)"/>
    <property type="match status" value="1"/>
</dbReference>
<dbReference type="AlphaFoldDB" id="A0A9P3UPL0"/>
<dbReference type="Gene3D" id="3.40.30.10">
    <property type="entry name" value="Glutaredoxin"/>
    <property type="match status" value="1"/>
</dbReference>
<dbReference type="Proteomes" id="UP001063166">
    <property type="component" value="Unassembled WGS sequence"/>
</dbReference>
<dbReference type="GO" id="GO:0043295">
    <property type="term" value="F:glutathione binding"/>
    <property type="evidence" value="ECO:0007669"/>
    <property type="project" value="TreeGrafter"/>
</dbReference>
<dbReference type="CDD" id="cd03053">
    <property type="entry name" value="GST_N_Phi"/>
    <property type="match status" value="1"/>
</dbReference>
<dbReference type="InterPro" id="IPR036249">
    <property type="entry name" value="Thioredoxin-like_sf"/>
</dbReference>
<name>A0A9P3UPL0_LYOSH</name>
<dbReference type="InterPro" id="IPR036282">
    <property type="entry name" value="Glutathione-S-Trfase_C_sf"/>
</dbReference>
<dbReference type="SFLD" id="SFLDS00019">
    <property type="entry name" value="Glutathione_Transferase_(cytos"/>
    <property type="match status" value="1"/>
</dbReference>
<dbReference type="EC" id="2.5.1.18" evidence="2"/>
<comment type="catalytic activity">
    <reaction evidence="4">
        <text>RX + glutathione = an S-substituted glutathione + a halide anion + H(+)</text>
        <dbReference type="Rhea" id="RHEA:16437"/>
        <dbReference type="ChEBI" id="CHEBI:15378"/>
        <dbReference type="ChEBI" id="CHEBI:16042"/>
        <dbReference type="ChEBI" id="CHEBI:17792"/>
        <dbReference type="ChEBI" id="CHEBI:57925"/>
        <dbReference type="ChEBI" id="CHEBI:90779"/>
        <dbReference type="EC" id="2.5.1.18"/>
    </reaction>
</comment>
<protein>
    <recommendedName>
        <fullName evidence="2">glutathione transferase</fullName>
        <ecNumber evidence="2">2.5.1.18</ecNumber>
    </recommendedName>
</protein>
<organism evidence="7 8">
    <name type="scientific">Lyophyllum shimeji</name>
    <name type="common">Hon-shimeji</name>
    <name type="synonym">Tricholoma shimeji</name>
    <dbReference type="NCBI Taxonomy" id="47721"/>
    <lineage>
        <taxon>Eukaryota</taxon>
        <taxon>Fungi</taxon>
        <taxon>Dikarya</taxon>
        <taxon>Basidiomycota</taxon>
        <taxon>Agaricomycotina</taxon>
        <taxon>Agaricomycetes</taxon>
        <taxon>Agaricomycetidae</taxon>
        <taxon>Agaricales</taxon>
        <taxon>Tricholomatineae</taxon>
        <taxon>Lyophyllaceae</taxon>
        <taxon>Lyophyllum</taxon>
    </lineage>
</organism>
<dbReference type="FunFam" id="1.20.1050.10:FF:000004">
    <property type="entry name" value="Glutathione S-transferase F2"/>
    <property type="match status" value="1"/>
</dbReference>
<dbReference type="SUPFAM" id="SSF47616">
    <property type="entry name" value="GST C-terminal domain-like"/>
    <property type="match status" value="1"/>
</dbReference>
<dbReference type="PANTHER" id="PTHR43900">
    <property type="entry name" value="GLUTATHIONE S-TRANSFERASE RHO"/>
    <property type="match status" value="1"/>
</dbReference>
<comment type="caution">
    <text evidence="7">The sequence shown here is derived from an EMBL/GenBank/DDBJ whole genome shotgun (WGS) entry which is preliminary data.</text>
</comment>
<evidence type="ECO:0000256" key="1">
    <source>
        <dbReference type="ARBA" id="ARBA00010128"/>
    </source>
</evidence>
<reference evidence="7" key="1">
    <citation type="submission" date="2022-07" db="EMBL/GenBank/DDBJ databases">
        <title>The genome of Lyophyllum shimeji provides insight into the initial evolution of ectomycorrhizal fungal genome.</title>
        <authorList>
            <person name="Kobayashi Y."/>
            <person name="Shibata T."/>
            <person name="Hirakawa H."/>
            <person name="Shigenobu S."/>
            <person name="Nishiyama T."/>
            <person name="Yamada A."/>
            <person name="Hasebe M."/>
            <person name="Kawaguchi M."/>
        </authorList>
    </citation>
    <scope>NUCLEOTIDE SEQUENCE</scope>
    <source>
        <strain evidence="7">AT787</strain>
    </source>
</reference>
<evidence type="ECO:0000259" key="5">
    <source>
        <dbReference type="PROSITE" id="PS50404"/>
    </source>
</evidence>
<feature type="domain" description="GST C-terminal" evidence="6">
    <location>
        <begin position="147"/>
        <end position="275"/>
    </location>
</feature>
<evidence type="ECO:0000259" key="6">
    <source>
        <dbReference type="PROSITE" id="PS50405"/>
    </source>
</evidence>
<dbReference type="PROSITE" id="PS50404">
    <property type="entry name" value="GST_NTER"/>
    <property type="match status" value="1"/>
</dbReference>
<dbReference type="SUPFAM" id="SSF52833">
    <property type="entry name" value="Thioredoxin-like"/>
    <property type="match status" value="1"/>
</dbReference>
<dbReference type="GO" id="GO:0009636">
    <property type="term" value="P:response to toxic substance"/>
    <property type="evidence" value="ECO:0007669"/>
    <property type="project" value="UniProtKB-ARBA"/>
</dbReference>
<dbReference type="InterPro" id="IPR004045">
    <property type="entry name" value="Glutathione_S-Trfase_N"/>
</dbReference>
<accession>A0A9P3UPL0</accession>
<keyword evidence="8" id="KW-1185">Reference proteome</keyword>
<dbReference type="Pfam" id="PF02798">
    <property type="entry name" value="GST_N"/>
    <property type="match status" value="1"/>
</dbReference>
<evidence type="ECO:0000313" key="8">
    <source>
        <dbReference type="Proteomes" id="UP001063166"/>
    </source>
</evidence>
<dbReference type="SFLD" id="SFLDG01154">
    <property type="entry name" value="Main.5:_Phi-like"/>
    <property type="match status" value="1"/>
</dbReference>
<comment type="similarity">
    <text evidence="1">Belongs to the GST superfamily. Phi family.</text>
</comment>
<keyword evidence="3" id="KW-0808">Transferase</keyword>
<dbReference type="Gene3D" id="1.20.1050.10">
    <property type="match status" value="1"/>
</dbReference>
<feature type="domain" description="GST N-terminal" evidence="5">
    <location>
        <begin position="59"/>
        <end position="140"/>
    </location>
</feature>
<dbReference type="GO" id="GO:0004364">
    <property type="term" value="F:glutathione transferase activity"/>
    <property type="evidence" value="ECO:0007669"/>
    <property type="project" value="UniProtKB-EC"/>
</dbReference>
<sequence>MSRRRSGAQDDWETDDIGRWTPSSIKCQSIGYRHLKLQFLHLERLTTTTNPPSSLISNMVLKLYGSGNSTCTRRVGAVLREKKIPFELVEVQLMKGEHKSPAFMEKQPFGQIPYIDDDGFILYESRAICRYLEEKYHNQGPKLIPDDPKAKALFEQACSVETSNFDSLVAKAVAEKVFKPYLGQTPDQAVFDELIKQLGPKLDAYEKILSKQKYVAGDEFTLADIFHLPYGALLSVAGSDILTDTSRPNVARWWKDITGRDSWQAVKDGKVESNA</sequence>
<dbReference type="EMBL" id="BRPK01000008">
    <property type="protein sequence ID" value="GLB40778.1"/>
    <property type="molecule type" value="Genomic_DNA"/>
</dbReference>
<dbReference type="CDD" id="cd03187">
    <property type="entry name" value="GST_C_Phi"/>
    <property type="match status" value="1"/>
</dbReference>
<dbReference type="GO" id="GO:0006749">
    <property type="term" value="P:glutathione metabolic process"/>
    <property type="evidence" value="ECO:0007669"/>
    <property type="project" value="TreeGrafter"/>
</dbReference>
<evidence type="ECO:0000256" key="3">
    <source>
        <dbReference type="ARBA" id="ARBA00022679"/>
    </source>
</evidence>
<dbReference type="GO" id="GO:0005737">
    <property type="term" value="C:cytoplasm"/>
    <property type="evidence" value="ECO:0007669"/>
    <property type="project" value="TreeGrafter"/>
</dbReference>
<dbReference type="PROSITE" id="PS50405">
    <property type="entry name" value="GST_CTER"/>
    <property type="match status" value="1"/>
</dbReference>
<gene>
    <name evidence="7" type="ORF">LshimejAT787_0806490</name>
</gene>
<evidence type="ECO:0000256" key="2">
    <source>
        <dbReference type="ARBA" id="ARBA00012452"/>
    </source>
</evidence>
<dbReference type="InterPro" id="IPR040079">
    <property type="entry name" value="Glutathione_S-Trfase"/>
</dbReference>